<dbReference type="EMBL" id="LAYJ01000112">
    <property type="protein sequence ID" value="KKI50149.1"/>
    <property type="molecule type" value="Genomic_DNA"/>
</dbReference>
<comment type="caution">
    <text evidence="4">The sequence shown here is derived from an EMBL/GenBank/DDBJ whole genome shotgun (WGS) entry which is preliminary data.</text>
</comment>
<evidence type="ECO:0000256" key="2">
    <source>
        <dbReference type="HAMAP-Rule" id="MF_00839"/>
    </source>
</evidence>
<dbReference type="AlphaFoldDB" id="A0A0M2NCC6"/>
<dbReference type="GO" id="GO:0045900">
    <property type="term" value="P:negative regulation of translational elongation"/>
    <property type="evidence" value="ECO:0007669"/>
    <property type="project" value="TreeGrafter"/>
</dbReference>
<name>A0A0M2NCC6_9FIRM</name>
<dbReference type="CDD" id="cd00552">
    <property type="entry name" value="RaiA"/>
    <property type="match status" value="1"/>
</dbReference>
<dbReference type="InterPro" id="IPR032528">
    <property type="entry name" value="Ribosom_S30AE_C"/>
</dbReference>
<comment type="function">
    <text evidence="2">Required for dimerization of active 70S ribosomes into 100S ribosomes in stationary phase; 100S ribosomes are translationally inactive and sometimes present during exponential growth.</text>
</comment>
<sequence>MKINISGKNIAVSDYLRRVVNKKAGKLERYFKPETEMQVTLSIEKSRHIAEITIVCDGLVLRAEESTGDMYSSIDVALKKLERQMRKHRTKLEKRLHEESFPEETVYDYYDENFAEDEPQIVRNKKFALRPMNEEDAAMQLELLGHNFYVFRNAHNNEVNVIYKRADGNYGLIEPM</sequence>
<dbReference type="Pfam" id="PF02482">
    <property type="entry name" value="Ribosomal_S30AE"/>
    <property type="match status" value="1"/>
</dbReference>
<evidence type="ECO:0000256" key="1">
    <source>
        <dbReference type="ARBA" id="ARBA00022845"/>
    </source>
</evidence>
<keyword evidence="1 2" id="KW-0810">Translation regulation</keyword>
<dbReference type="InterPro" id="IPR034694">
    <property type="entry name" value="HPF_long/plastid"/>
</dbReference>
<dbReference type="InterPro" id="IPR038416">
    <property type="entry name" value="Ribosom_S30AE_C_sf"/>
</dbReference>
<comment type="subcellular location">
    <subcellularLocation>
        <location evidence="2">Cytoplasm</location>
    </subcellularLocation>
</comment>
<keyword evidence="2" id="KW-0963">Cytoplasm</keyword>
<dbReference type="NCBIfam" id="TIGR00741">
    <property type="entry name" value="yfiA"/>
    <property type="match status" value="1"/>
</dbReference>
<dbReference type="PATRIC" id="fig|270498.16.peg.1960"/>
<protein>
    <recommendedName>
        <fullName evidence="2">Ribosome hibernation promoting factor</fullName>
        <shortName evidence="2">HPF</shortName>
    </recommendedName>
</protein>
<dbReference type="GO" id="GO:0043024">
    <property type="term" value="F:ribosomal small subunit binding"/>
    <property type="evidence" value="ECO:0007669"/>
    <property type="project" value="TreeGrafter"/>
</dbReference>
<dbReference type="InterPro" id="IPR003489">
    <property type="entry name" value="RHF/RaiA"/>
</dbReference>
<organism evidence="4 5">
    <name type="scientific">Christensenella hongkongensis</name>
    <dbReference type="NCBI Taxonomy" id="270498"/>
    <lineage>
        <taxon>Bacteria</taxon>
        <taxon>Bacillati</taxon>
        <taxon>Bacillota</taxon>
        <taxon>Clostridia</taxon>
        <taxon>Christensenellales</taxon>
        <taxon>Christensenellaceae</taxon>
        <taxon>Christensenella</taxon>
    </lineage>
</organism>
<dbReference type="Gene3D" id="3.30.160.100">
    <property type="entry name" value="Ribosome hibernation promotion factor-like"/>
    <property type="match status" value="1"/>
</dbReference>
<dbReference type="STRING" id="270498.CHK_2212"/>
<accession>A0A0M2NCC6</accession>
<evidence type="ECO:0000259" key="3">
    <source>
        <dbReference type="Pfam" id="PF16321"/>
    </source>
</evidence>
<dbReference type="InterPro" id="IPR036567">
    <property type="entry name" value="RHF-like"/>
</dbReference>
<dbReference type="RefSeq" id="WP_046444037.1">
    <property type="nucleotide sequence ID" value="NZ_CAUERS010000029.1"/>
</dbReference>
<dbReference type="PANTHER" id="PTHR33231">
    <property type="entry name" value="30S RIBOSOMAL PROTEIN"/>
    <property type="match status" value="1"/>
</dbReference>
<comment type="similarity">
    <text evidence="2">Belongs to the HPF/YfiA ribosome-associated protein family. Long HPF subfamily.</text>
</comment>
<evidence type="ECO:0000313" key="4">
    <source>
        <dbReference type="EMBL" id="KKI50149.1"/>
    </source>
</evidence>
<dbReference type="Gene3D" id="3.30.505.50">
    <property type="entry name" value="Sigma 54 modulation/S30EA ribosomal protein, C-terminal domain"/>
    <property type="match status" value="1"/>
</dbReference>
<keyword evidence="5" id="KW-1185">Reference proteome</keyword>
<dbReference type="GO" id="GO:0022627">
    <property type="term" value="C:cytosolic small ribosomal subunit"/>
    <property type="evidence" value="ECO:0007669"/>
    <property type="project" value="TreeGrafter"/>
</dbReference>
<reference evidence="4 5" key="1">
    <citation type="submission" date="2015-04" db="EMBL/GenBank/DDBJ databases">
        <title>Draft genome sequence of bacteremic isolate Catabacter hongkongensis type strain HKU16T.</title>
        <authorList>
            <person name="Lau S.K."/>
            <person name="Teng J.L."/>
            <person name="Huang Y."/>
            <person name="Curreem S.O."/>
            <person name="Tsui S.K."/>
            <person name="Woo P.C."/>
        </authorList>
    </citation>
    <scope>NUCLEOTIDE SEQUENCE [LARGE SCALE GENOMIC DNA]</scope>
    <source>
        <strain evidence="4 5">HKU16</strain>
    </source>
</reference>
<gene>
    <name evidence="2" type="primary">hpf</name>
    <name evidence="4" type="ORF">CHK_2212</name>
</gene>
<dbReference type="SUPFAM" id="SSF69754">
    <property type="entry name" value="Ribosome binding protein Y (YfiA homologue)"/>
    <property type="match status" value="1"/>
</dbReference>
<dbReference type="Proteomes" id="UP000034076">
    <property type="component" value="Unassembled WGS sequence"/>
</dbReference>
<dbReference type="PANTHER" id="PTHR33231:SF1">
    <property type="entry name" value="30S RIBOSOMAL PROTEIN"/>
    <property type="match status" value="1"/>
</dbReference>
<feature type="domain" description="Sigma 54 modulation/S30EA ribosomal protein C-terminal" evidence="3">
    <location>
        <begin position="117"/>
        <end position="172"/>
    </location>
</feature>
<evidence type="ECO:0000313" key="5">
    <source>
        <dbReference type="Proteomes" id="UP000034076"/>
    </source>
</evidence>
<dbReference type="Pfam" id="PF16321">
    <property type="entry name" value="Ribosom_S30AE_C"/>
    <property type="match status" value="1"/>
</dbReference>
<proteinExistence type="inferred from homology"/>
<dbReference type="InterPro" id="IPR050574">
    <property type="entry name" value="HPF/YfiA_ribosome-assoc"/>
</dbReference>
<dbReference type="HAMAP" id="MF_00839">
    <property type="entry name" value="HPF"/>
    <property type="match status" value="1"/>
</dbReference>
<dbReference type="OrthoDB" id="9794975at2"/>
<comment type="subunit">
    <text evidence="2">Interacts with 100S ribosomes.</text>
</comment>